<dbReference type="SMART" id="SM00060">
    <property type="entry name" value="FN3"/>
    <property type="match status" value="3"/>
</dbReference>
<dbReference type="InterPro" id="IPR036116">
    <property type="entry name" value="FN3_sf"/>
</dbReference>
<dbReference type="PANTHER" id="PTHR14131">
    <property type="entry name" value="ANOSMIN"/>
    <property type="match status" value="1"/>
</dbReference>
<feature type="domain" description="Fibronectin type-III" evidence="2">
    <location>
        <begin position="281"/>
        <end position="391"/>
    </location>
</feature>
<feature type="signal peptide" evidence="1">
    <location>
        <begin position="1"/>
        <end position="24"/>
    </location>
</feature>
<dbReference type="PROSITE" id="PS51390">
    <property type="entry name" value="WAP"/>
    <property type="match status" value="1"/>
</dbReference>
<dbReference type="EMBL" id="JASAOG010000010">
    <property type="protein sequence ID" value="KAK0066640.1"/>
    <property type="molecule type" value="Genomic_DNA"/>
</dbReference>
<dbReference type="SMART" id="SM00217">
    <property type="entry name" value="WAP"/>
    <property type="match status" value="1"/>
</dbReference>
<accession>A0AAD8C5F6</accession>
<reference evidence="4" key="2">
    <citation type="submission" date="2023-04" db="EMBL/GenBank/DDBJ databases">
        <authorList>
            <person name="Bu L."/>
            <person name="Lu L."/>
            <person name="Laidemitt M.R."/>
            <person name="Zhang S.M."/>
            <person name="Mutuku M."/>
            <person name="Mkoji G."/>
            <person name="Steinauer M."/>
            <person name="Loker E.S."/>
        </authorList>
    </citation>
    <scope>NUCLEOTIDE SEQUENCE</scope>
    <source>
        <strain evidence="4">KasaAsao</strain>
        <tissue evidence="4">Whole Snail</tissue>
    </source>
</reference>
<comment type="caution">
    <text evidence="4">The sequence shown here is derived from an EMBL/GenBank/DDBJ whole genome shotgun (WGS) entry which is preliminary data.</text>
</comment>
<dbReference type="InterPro" id="IPR008197">
    <property type="entry name" value="WAP_dom"/>
</dbReference>
<dbReference type="Pfam" id="PF00095">
    <property type="entry name" value="WAP"/>
    <property type="match status" value="1"/>
</dbReference>
<proteinExistence type="predicted"/>
<dbReference type="AlphaFoldDB" id="A0AAD8C5F6"/>
<dbReference type="GO" id="GO:0030182">
    <property type="term" value="P:neuron differentiation"/>
    <property type="evidence" value="ECO:0007669"/>
    <property type="project" value="TreeGrafter"/>
</dbReference>
<dbReference type="InterPro" id="IPR013783">
    <property type="entry name" value="Ig-like_fold"/>
</dbReference>
<dbReference type="InterPro" id="IPR003961">
    <property type="entry name" value="FN3_dom"/>
</dbReference>
<dbReference type="GO" id="GO:0005576">
    <property type="term" value="C:extracellular region"/>
    <property type="evidence" value="ECO:0007669"/>
    <property type="project" value="InterPro"/>
</dbReference>
<feature type="domain" description="WAP" evidence="3">
    <location>
        <begin position="126"/>
        <end position="175"/>
    </location>
</feature>
<evidence type="ECO:0000313" key="4">
    <source>
        <dbReference type="EMBL" id="KAK0066640.1"/>
    </source>
</evidence>
<keyword evidence="1" id="KW-0732">Signal</keyword>
<reference evidence="4" key="1">
    <citation type="journal article" date="2023" name="PLoS Negl. Trop. Dis.">
        <title>A genome sequence for Biomphalaria pfeifferi, the major vector snail for the human-infecting parasite Schistosoma mansoni.</title>
        <authorList>
            <person name="Bu L."/>
            <person name="Lu L."/>
            <person name="Laidemitt M.R."/>
            <person name="Zhang S.M."/>
            <person name="Mutuku M."/>
            <person name="Mkoji G."/>
            <person name="Steinauer M."/>
            <person name="Loker E.S."/>
        </authorList>
    </citation>
    <scope>NUCLEOTIDE SEQUENCE</scope>
    <source>
        <strain evidence="4">KasaAsao</strain>
    </source>
</reference>
<dbReference type="SUPFAM" id="SSF49265">
    <property type="entry name" value="Fibronectin type III"/>
    <property type="match status" value="2"/>
</dbReference>
<dbReference type="Gene3D" id="2.60.40.10">
    <property type="entry name" value="Immunoglobulins"/>
    <property type="match status" value="2"/>
</dbReference>
<evidence type="ECO:0000313" key="5">
    <source>
        <dbReference type="Proteomes" id="UP001233172"/>
    </source>
</evidence>
<name>A0AAD8C5F6_BIOPF</name>
<evidence type="ECO:0000259" key="3">
    <source>
        <dbReference type="PROSITE" id="PS51390"/>
    </source>
</evidence>
<dbReference type="InterPro" id="IPR036645">
    <property type="entry name" value="Elafin-like_sf"/>
</dbReference>
<dbReference type="Pfam" id="PF00041">
    <property type="entry name" value="fn3"/>
    <property type="match status" value="1"/>
</dbReference>
<dbReference type="GO" id="GO:0009986">
    <property type="term" value="C:cell surface"/>
    <property type="evidence" value="ECO:0007669"/>
    <property type="project" value="TreeGrafter"/>
</dbReference>
<dbReference type="GO" id="GO:0030414">
    <property type="term" value="F:peptidase inhibitor activity"/>
    <property type="evidence" value="ECO:0007669"/>
    <property type="project" value="InterPro"/>
</dbReference>
<dbReference type="SUPFAM" id="SSF57256">
    <property type="entry name" value="Elafin-like"/>
    <property type="match status" value="1"/>
</dbReference>
<dbReference type="PROSITE" id="PS50853">
    <property type="entry name" value="FN3"/>
    <property type="match status" value="2"/>
</dbReference>
<feature type="domain" description="Fibronectin type-III" evidence="2">
    <location>
        <begin position="534"/>
        <end position="637"/>
    </location>
</feature>
<evidence type="ECO:0000259" key="2">
    <source>
        <dbReference type="PROSITE" id="PS50853"/>
    </source>
</evidence>
<organism evidence="4 5">
    <name type="scientific">Biomphalaria pfeifferi</name>
    <name type="common">Bloodfluke planorb</name>
    <name type="synonym">Freshwater snail</name>
    <dbReference type="NCBI Taxonomy" id="112525"/>
    <lineage>
        <taxon>Eukaryota</taxon>
        <taxon>Metazoa</taxon>
        <taxon>Spiralia</taxon>
        <taxon>Lophotrochozoa</taxon>
        <taxon>Mollusca</taxon>
        <taxon>Gastropoda</taxon>
        <taxon>Heterobranchia</taxon>
        <taxon>Euthyneura</taxon>
        <taxon>Panpulmonata</taxon>
        <taxon>Hygrophila</taxon>
        <taxon>Lymnaeoidea</taxon>
        <taxon>Planorbidae</taxon>
        <taxon>Biomphalaria</taxon>
    </lineage>
</organism>
<evidence type="ECO:0000256" key="1">
    <source>
        <dbReference type="SAM" id="SignalP"/>
    </source>
</evidence>
<keyword evidence="5" id="KW-1185">Reference proteome</keyword>
<dbReference type="PANTHER" id="PTHR14131:SF5">
    <property type="entry name" value="ANOSMIN-1"/>
    <property type="match status" value="1"/>
</dbReference>
<feature type="chain" id="PRO_5042095319" evidence="1">
    <location>
        <begin position="25"/>
        <end position="703"/>
    </location>
</feature>
<dbReference type="Gene3D" id="4.10.75.10">
    <property type="entry name" value="Elafin-like"/>
    <property type="match status" value="1"/>
</dbReference>
<dbReference type="InterPro" id="IPR042447">
    <property type="entry name" value="Anosmin-1"/>
</dbReference>
<dbReference type="Proteomes" id="UP001233172">
    <property type="component" value="Unassembled WGS sequence"/>
</dbReference>
<sequence>MSGTGISLLFLWITFISLFQLGGCNYAEILWGQCYTFCLNRSEIQRKVTAREIDPSVRYITRDKLIQACKKHQICKWCLYACDRPVKDYENHVNCLKDCDRHIHRQKNNKAHKACTDSCSVISTFLQRKFGSCPLSNTSPPFHGNCTDKCGQDIHCTGIEKCCQTSCASECKRPVEHEVIPQKPSNITFKEKSDGRLLIEWRSTYSSMVAAPVLYILRWWCPYSLAPEFKFTTITRVKLKGYPVIQPGSKCNYMLAAINVHGSEGFTFPRTYTKEFLKPSPPNELKHIRTKEHGKTVDMTIHWHPPHHTDGLNVTNYMISWSDGLPRGRSDYMRLHMHRKSIKGDRYSFTIQRLNPCTVYFVQVQAVIKWDDIVTFGQPASIYIEACLGPQPAGTEVETIPHVDPEKSYHIYNVTIHEARFVDSQLTANVTWSLIPGSNVKHFKIAWKLDVCEGESQHRKTRDRLHHQNITEVKHFTLYGLLSYCIYEVSISIVNYTGAVNEGRKERFRTSSCLATLGVIPELNCPEEVTKPLPPVGLQVVHRKLNCMCQALIQWERNPDLGHKIKNYIVLWGQSRPSTKAIVIYNSPPFQLQVPKDDFRACLTYLERSKHYTIQVIAQTSNAKSIPAITHFETPENMSACYGVQSIDDTRVTDYFNGAGAEEMMANLTTKMHNVTVSSSGVTSSIQVSSWFLYPPILLAIWL</sequence>
<protein>
    <submittedName>
        <fullName evidence="4">Anosmin-1</fullName>
    </submittedName>
</protein>
<gene>
    <name evidence="4" type="ORF">Bpfe_004072</name>
</gene>
<dbReference type="CDD" id="cd00063">
    <property type="entry name" value="FN3"/>
    <property type="match status" value="2"/>
</dbReference>